<organism evidence="3 4">
    <name type="scientific">Petrolisthes cinctipes</name>
    <name type="common">Flat porcelain crab</name>
    <dbReference type="NCBI Taxonomy" id="88211"/>
    <lineage>
        <taxon>Eukaryota</taxon>
        <taxon>Metazoa</taxon>
        <taxon>Ecdysozoa</taxon>
        <taxon>Arthropoda</taxon>
        <taxon>Crustacea</taxon>
        <taxon>Multicrustacea</taxon>
        <taxon>Malacostraca</taxon>
        <taxon>Eumalacostraca</taxon>
        <taxon>Eucarida</taxon>
        <taxon>Decapoda</taxon>
        <taxon>Pleocyemata</taxon>
        <taxon>Anomura</taxon>
        <taxon>Galatheoidea</taxon>
        <taxon>Porcellanidae</taxon>
        <taxon>Petrolisthes</taxon>
    </lineage>
</organism>
<accession>A0AAE1KR12</accession>
<evidence type="ECO:0000313" key="3">
    <source>
        <dbReference type="EMBL" id="KAK3878980.1"/>
    </source>
</evidence>
<dbReference type="InterPro" id="IPR002172">
    <property type="entry name" value="LDrepeatLR_classA_rpt"/>
</dbReference>
<comment type="caution">
    <text evidence="2">Lacks conserved residue(s) required for the propagation of feature annotation.</text>
</comment>
<dbReference type="PROSITE" id="PS50068">
    <property type="entry name" value="LDLRA_2"/>
    <property type="match status" value="1"/>
</dbReference>
<dbReference type="InterPro" id="IPR036055">
    <property type="entry name" value="LDL_receptor-like_sf"/>
</dbReference>
<evidence type="ECO:0000313" key="4">
    <source>
        <dbReference type="Proteomes" id="UP001286313"/>
    </source>
</evidence>
<dbReference type="AlphaFoldDB" id="A0AAE1KR12"/>
<gene>
    <name evidence="3" type="ORF">Pcinc_016424</name>
</gene>
<reference evidence="3" key="1">
    <citation type="submission" date="2023-10" db="EMBL/GenBank/DDBJ databases">
        <title>Genome assemblies of two species of porcelain crab, Petrolisthes cinctipes and Petrolisthes manimaculis (Anomura: Porcellanidae).</title>
        <authorList>
            <person name="Angst P."/>
        </authorList>
    </citation>
    <scope>NUCLEOTIDE SEQUENCE</scope>
    <source>
        <strain evidence="3">PB745_01</strain>
        <tissue evidence="3">Gill</tissue>
    </source>
</reference>
<evidence type="ECO:0000256" key="2">
    <source>
        <dbReference type="PROSITE-ProRule" id="PRU00124"/>
    </source>
</evidence>
<dbReference type="Proteomes" id="UP001286313">
    <property type="component" value="Unassembled WGS sequence"/>
</dbReference>
<dbReference type="EMBL" id="JAWQEG010001511">
    <property type="protein sequence ID" value="KAK3878980.1"/>
    <property type="molecule type" value="Genomic_DNA"/>
</dbReference>
<name>A0AAE1KR12_PETCI</name>
<comment type="caution">
    <text evidence="3">The sequence shown here is derived from an EMBL/GenBank/DDBJ whole genome shotgun (WGS) entry which is preliminary data.</text>
</comment>
<dbReference type="Gene3D" id="4.10.400.10">
    <property type="entry name" value="Low-density Lipoprotein Receptor"/>
    <property type="match status" value="1"/>
</dbReference>
<proteinExistence type="predicted"/>
<dbReference type="SMART" id="SM00192">
    <property type="entry name" value="LDLa"/>
    <property type="match status" value="1"/>
</dbReference>
<evidence type="ECO:0000256" key="1">
    <source>
        <dbReference type="ARBA" id="ARBA00023157"/>
    </source>
</evidence>
<protein>
    <submittedName>
        <fullName evidence="3">Uncharacterized protein</fullName>
    </submittedName>
</protein>
<sequence>MFPFPSGPLILAYHFPSHSCSSLPSHHTLLLCIIGLRISDVMVAHRCILLVIILTFLRYSHARCSSSQIECRDGSKCISYNQVCVPASGRHCNDGSDEDPEICKFWKYDDGLCGTNRGKFYDNLRFSGCHTAQVACQRFPTDLDERICKIVASGKLVYIPQPEPRPGMNICK</sequence>
<keyword evidence="4" id="KW-1185">Reference proteome</keyword>
<keyword evidence="1" id="KW-1015">Disulfide bond</keyword>